<organism evidence="11 12">
    <name type="scientific">Oikopleura dioica</name>
    <name type="common">Tunicate</name>
    <dbReference type="NCBI Taxonomy" id="34765"/>
    <lineage>
        <taxon>Eukaryota</taxon>
        <taxon>Metazoa</taxon>
        <taxon>Chordata</taxon>
        <taxon>Tunicata</taxon>
        <taxon>Appendicularia</taxon>
        <taxon>Copelata</taxon>
        <taxon>Oikopleuridae</taxon>
        <taxon>Oikopleura</taxon>
    </lineage>
</organism>
<reference evidence="11 12" key="1">
    <citation type="submission" date="2021-04" db="EMBL/GenBank/DDBJ databases">
        <authorList>
            <person name="Bliznina A."/>
        </authorList>
    </citation>
    <scope>NUCLEOTIDE SEQUENCE [LARGE SCALE GENOMIC DNA]</scope>
</reference>
<gene>
    <name evidence="11" type="ORF">OKIOD_LOCUS12055</name>
</gene>
<feature type="domain" description="Kinesin motor" evidence="10">
    <location>
        <begin position="3"/>
        <end position="281"/>
    </location>
</feature>
<feature type="binding site" evidence="8">
    <location>
        <begin position="72"/>
        <end position="79"/>
    </location>
    <ligand>
        <name>ATP</name>
        <dbReference type="ChEBI" id="CHEBI:30616"/>
    </ligand>
</feature>
<evidence type="ECO:0000256" key="1">
    <source>
        <dbReference type="ARBA" id="ARBA00004245"/>
    </source>
</evidence>
<dbReference type="PANTHER" id="PTHR47968:SF36">
    <property type="entry name" value="KINESIN HEAVY CHAIN ISOFORM X1"/>
    <property type="match status" value="1"/>
</dbReference>
<dbReference type="PROSITE" id="PS50067">
    <property type="entry name" value="KINESIN_MOTOR_2"/>
    <property type="match status" value="1"/>
</dbReference>
<evidence type="ECO:0000256" key="7">
    <source>
        <dbReference type="ARBA" id="ARBA00023212"/>
    </source>
</evidence>
<evidence type="ECO:0000256" key="8">
    <source>
        <dbReference type="PROSITE-ProRule" id="PRU00283"/>
    </source>
</evidence>
<dbReference type="PRINTS" id="PR00380">
    <property type="entry name" value="KINESINHEAVY"/>
</dbReference>
<dbReference type="SUPFAM" id="SSF52540">
    <property type="entry name" value="P-loop containing nucleoside triphosphate hydrolases"/>
    <property type="match status" value="1"/>
</dbReference>
<evidence type="ECO:0000256" key="4">
    <source>
        <dbReference type="ARBA" id="ARBA00022840"/>
    </source>
</evidence>
<feature type="region of interest" description="Disordered" evidence="9">
    <location>
        <begin position="378"/>
        <end position="477"/>
    </location>
</feature>
<dbReference type="EMBL" id="OU015566">
    <property type="protein sequence ID" value="CAG5107377.1"/>
    <property type="molecule type" value="Genomic_DNA"/>
</dbReference>
<evidence type="ECO:0000256" key="9">
    <source>
        <dbReference type="SAM" id="MobiDB-lite"/>
    </source>
</evidence>
<keyword evidence="6 8" id="KW-0505">Motor protein</keyword>
<dbReference type="PANTHER" id="PTHR47968">
    <property type="entry name" value="CENTROMERE PROTEIN E"/>
    <property type="match status" value="1"/>
</dbReference>
<keyword evidence="2" id="KW-0493">Microtubule</keyword>
<evidence type="ECO:0000256" key="3">
    <source>
        <dbReference type="ARBA" id="ARBA00022741"/>
    </source>
</evidence>
<comment type="subcellular location">
    <subcellularLocation>
        <location evidence="1">Cytoplasm</location>
        <location evidence="1">Cytoskeleton</location>
    </subcellularLocation>
</comment>
<dbReference type="InterPro" id="IPR027417">
    <property type="entry name" value="P-loop_NTPase"/>
</dbReference>
<protein>
    <submittedName>
        <fullName evidence="11">Oidioi.mRNA.OKI2018_I69.chr1.g3290.t1.cds</fullName>
    </submittedName>
</protein>
<keyword evidence="4 8" id="KW-0067">ATP-binding</keyword>
<keyword evidence="12" id="KW-1185">Reference proteome</keyword>
<feature type="compositionally biased region" description="Basic and acidic residues" evidence="9">
    <location>
        <begin position="407"/>
        <end position="416"/>
    </location>
</feature>
<dbReference type="Gene3D" id="3.40.850.10">
    <property type="entry name" value="Kinesin motor domain"/>
    <property type="match status" value="1"/>
</dbReference>
<dbReference type="SMART" id="SM00129">
    <property type="entry name" value="KISc"/>
    <property type="match status" value="1"/>
</dbReference>
<evidence type="ECO:0000256" key="6">
    <source>
        <dbReference type="ARBA" id="ARBA00023175"/>
    </source>
</evidence>
<evidence type="ECO:0000256" key="2">
    <source>
        <dbReference type="ARBA" id="ARBA00022701"/>
    </source>
</evidence>
<evidence type="ECO:0000256" key="5">
    <source>
        <dbReference type="ARBA" id="ARBA00023054"/>
    </source>
</evidence>
<feature type="compositionally biased region" description="Basic and acidic residues" evidence="9">
    <location>
        <begin position="424"/>
        <end position="441"/>
    </location>
</feature>
<feature type="compositionally biased region" description="Basic and acidic residues" evidence="9">
    <location>
        <begin position="460"/>
        <end position="472"/>
    </location>
</feature>
<evidence type="ECO:0000313" key="11">
    <source>
        <dbReference type="EMBL" id="CAG5107377.1"/>
    </source>
</evidence>
<accession>A0ABN7SY07</accession>
<evidence type="ECO:0000313" key="12">
    <source>
        <dbReference type="Proteomes" id="UP001158576"/>
    </source>
</evidence>
<sequence>MSPDKVFVRLRPTEAVQAVKKAKNCVVIEDECEFEATGVLDNASQDETFKAVGRPLVEATLRGISSTLLAYGGIGSGKTYSLFGGKVNHERGIIPRALEMIVQKMGSAQIQVSAYEVRSTDHIVDLLTPGPIDLVTCTVGGQLRDISSYPLKDGQSVRDIMKLIETNRTINSHQMTSITILQHDEAAGETIKSQLLFVDLASAGRNSVVSRQLSLLEHVVVTLGCKRGTRVPYRECRLTHTLQASLSSETNTALLCTLQPDKKLLSEALATIRFASRASKMPISREVRDRAPDPFLKVAELNKEIETLKRELSVQSLLTRGKSTMGIEPLNANQIAEAQRQVEEYLAGGQYPDVISNRQLCAVFTAFKQVLAKVSEEMKPKGAPTPVEDTKGNKSAKTSAKGNSGKQKNDADDKPETPTPKSAKRGDKGKNDKKEALDKRASASKVAPQTESTLSDEIEKDAGADEHPEPPEKQVSYKMFREGEGRVVVRLLRDAEVQAINLEKVSQEQAEIYNDRIKIRNELKRKVRNTPDEVLPDGRPVITEDKLADILKLKSLKQELTDAEKKFHVSKAKAEYCRDQARKIAERVVIEFAEWEKRTFGLESKTPAQEA</sequence>
<keyword evidence="3 8" id="KW-0547">Nucleotide-binding</keyword>
<comment type="similarity">
    <text evidence="8">Belongs to the TRAFAC class myosin-kinesin ATPase superfamily. Kinesin family.</text>
</comment>
<feature type="compositionally biased region" description="Polar residues" evidence="9">
    <location>
        <begin position="393"/>
        <end position="406"/>
    </location>
</feature>
<dbReference type="InterPro" id="IPR036961">
    <property type="entry name" value="Kinesin_motor_dom_sf"/>
</dbReference>
<dbReference type="InterPro" id="IPR027640">
    <property type="entry name" value="Kinesin-like_fam"/>
</dbReference>
<keyword evidence="7" id="KW-0206">Cytoskeleton</keyword>
<dbReference type="Proteomes" id="UP001158576">
    <property type="component" value="Chromosome 1"/>
</dbReference>
<proteinExistence type="inferred from homology"/>
<keyword evidence="7" id="KW-0963">Cytoplasm</keyword>
<keyword evidence="5" id="KW-0175">Coiled coil</keyword>
<evidence type="ECO:0000259" key="10">
    <source>
        <dbReference type="PROSITE" id="PS50067"/>
    </source>
</evidence>
<dbReference type="InterPro" id="IPR001752">
    <property type="entry name" value="Kinesin_motor_dom"/>
</dbReference>
<dbReference type="Pfam" id="PF00225">
    <property type="entry name" value="Kinesin"/>
    <property type="match status" value="1"/>
</dbReference>
<name>A0ABN7SY07_OIKDI</name>